<evidence type="ECO:0000313" key="3">
    <source>
        <dbReference type="Proteomes" id="UP001209317"/>
    </source>
</evidence>
<sequence>MVCISFDVEEFDMPLEYNGTISLEEQLSISRTGVETILNLLNRYHVKATFFITAVFAQNNEDIIKRMAEQGHEIASHTYYHSAFHERDLLHSKLVLEAISGSKVYGLRMPRMQDVNPEAVADAGYRYNSSVNPTWLPGRYNKLHIPRTLYKEGRLIQIPASVSPLSRFPLFWLSFHNLPFNVYRYLLKRAYDKDGYVNIYFHPWEFADISNQNFRLPSYTISNTGDKMTRRFARLLDWIRANNFPTGTLYELTHQKPGY</sequence>
<evidence type="ECO:0000313" key="2">
    <source>
        <dbReference type="EMBL" id="MCU7693972.1"/>
    </source>
</evidence>
<dbReference type="Proteomes" id="UP001209317">
    <property type="component" value="Unassembled WGS sequence"/>
</dbReference>
<dbReference type="PANTHER" id="PTHR47561">
    <property type="entry name" value="POLYSACCHARIDE DEACETYLASE FAMILY PROTEIN (AFU_ORTHOLOGUE AFUA_6G05030)"/>
    <property type="match status" value="1"/>
</dbReference>
<dbReference type="GO" id="GO:0016810">
    <property type="term" value="F:hydrolase activity, acting on carbon-nitrogen (but not peptide) bonds"/>
    <property type="evidence" value="ECO:0007669"/>
    <property type="project" value="InterPro"/>
</dbReference>
<feature type="domain" description="NodB homology" evidence="1">
    <location>
        <begin position="19"/>
        <end position="97"/>
    </location>
</feature>
<organism evidence="2 3">
    <name type="scientific">Haoranjiania flava</name>
    <dbReference type="NCBI Taxonomy" id="1856322"/>
    <lineage>
        <taxon>Bacteria</taxon>
        <taxon>Pseudomonadati</taxon>
        <taxon>Bacteroidota</taxon>
        <taxon>Chitinophagia</taxon>
        <taxon>Chitinophagales</taxon>
        <taxon>Chitinophagaceae</taxon>
        <taxon>Haoranjiania</taxon>
    </lineage>
</organism>
<dbReference type="InterPro" id="IPR011330">
    <property type="entry name" value="Glyco_hydro/deAcase_b/a-brl"/>
</dbReference>
<proteinExistence type="predicted"/>
<dbReference type="GO" id="GO:0005975">
    <property type="term" value="P:carbohydrate metabolic process"/>
    <property type="evidence" value="ECO:0007669"/>
    <property type="project" value="InterPro"/>
</dbReference>
<evidence type="ECO:0000259" key="1">
    <source>
        <dbReference type="PROSITE" id="PS51677"/>
    </source>
</evidence>
<reference evidence="2" key="1">
    <citation type="submission" date="2022-10" db="EMBL/GenBank/DDBJ databases">
        <authorList>
            <person name="Kim H.S."/>
            <person name="Kim J.-S."/>
            <person name="Suh M.K."/>
            <person name="Eom M.K."/>
            <person name="Lee J.-S."/>
        </authorList>
    </citation>
    <scope>NUCLEOTIDE SEQUENCE</scope>
    <source>
        <strain evidence="2">LIP-5</strain>
    </source>
</reference>
<dbReference type="EMBL" id="JAOTPL010000005">
    <property type="protein sequence ID" value="MCU7693972.1"/>
    <property type="molecule type" value="Genomic_DNA"/>
</dbReference>
<dbReference type="CDD" id="cd10941">
    <property type="entry name" value="CE4_PuuE_HpPgdA_like_2"/>
    <property type="match status" value="1"/>
</dbReference>
<dbReference type="PROSITE" id="PS51677">
    <property type="entry name" value="NODB"/>
    <property type="match status" value="1"/>
</dbReference>
<dbReference type="RefSeq" id="WP_263037460.1">
    <property type="nucleotide sequence ID" value="NZ_JAOTPL010000005.1"/>
</dbReference>
<gene>
    <name evidence="2" type="ORF">OD355_05510</name>
</gene>
<dbReference type="InterPro" id="IPR002509">
    <property type="entry name" value="NODB_dom"/>
</dbReference>
<protein>
    <submittedName>
        <fullName evidence="2">Polysaccharide deacetylase family protein</fullName>
    </submittedName>
</protein>
<dbReference type="SUPFAM" id="SSF88713">
    <property type="entry name" value="Glycoside hydrolase/deacetylase"/>
    <property type="match status" value="1"/>
</dbReference>
<name>A0AAE3LJP5_9BACT</name>
<dbReference type="InterPro" id="IPR045235">
    <property type="entry name" value="PuuE_HpPgdA-like"/>
</dbReference>
<keyword evidence="3" id="KW-1185">Reference proteome</keyword>
<dbReference type="Pfam" id="PF01522">
    <property type="entry name" value="Polysacc_deac_1"/>
    <property type="match status" value="1"/>
</dbReference>
<accession>A0AAE3LJP5</accession>
<dbReference type="Gene3D" id="3.20.20.370">
    <property type="entry name" value="Glycoside hydrolase/deacetylase"/>
    <property type="match status" value="1"/>
</dbReference>
<dbReference type="AlphaFoldDB" id="A0AAE3LJP5"/>
<dbReference type="PANTHER" id="PTHR47561:SF1">
    <property type="entry name" value="POLYSACCHARIDE DEACETYLASE FAMILY PROTEIN (AFU_ORTHOLOGUE AFUA_6G05030)"/>
    <property type="match status" value="1"/>
</dbReference>
<comment type="caution">
    <text evidence="2">The sequence shown here is derived from an EMBL/GenBank/DDBJ whole genome shotgun (WGS) entry which is preliminary data.</text>
</comment>